<dbReference type="Proteomes" id="UP001194580">
    <property type="component" value="Unassembled WGS sequence"/>
</dbReference>
<evidence type="ECO:0000313" key="1">
    <source>
        <dbReference type="EMBL" id="KAG0265519.1"/>
    </source>
</evidence>
<organism evidence="1 2">
    <name type="scientific">Linnemannia exigua</name>
    <dbReference type="NCBI Taxonomy" id="604196"/>
    <lineage>
        <taxon>Eukaryota</taxon>
        <taxon>Fungi</taxon>
        <taxon>Fungi incertae sedis</taxon>
        <taxon>Mucoromycota</taxon>
        <taxon>Mortierellomycotina</taxon>
        <taxon>Mortierellomycetes</taxon>
        <taxon>Mortierellales</taxon>
        <taxon>Mortierellaceae</taxon>
        <taxon>Linnemannia</taxon>
    </lineage>
</organism>
<comment type="caution">
    <text evidence="1">The sequence shown here is derived from an EMBL/GenBank/DDBJ whole genome shotgun (WGS) entry which is preliminary data.</text>
</comment>
<gene>
    <name evidence="1" type="ORF">BGZ95_003298</name>
</gene>
<name>A0AAD4D663_9FUNG</name>
<dbReference type="AlphaFoldDB" id="A0AAD4D663"/>
<evidence type="ECO:0008006" key="3">
    <source>
        <dbReference type="Google" id="ProtNLM"/>
    </source>
</evidence>
<dbReference type="SUPFAM" id="SSF52047">
    <property type="entry name" value="RNI-like"/>
    <property type="match status" value="1"/>
</dbReference>
<sequence>MDPLSRLPPECLECILEFIANGNNKQSLASLTALLRVNRYIATVSVAFLYRSPFSGLASAVSTSSYQRNIVCTLLSDISVGNMSKAVALEFNIISITNTEKRDPLPPLPPRPLNYLCHLRHLDFTMYMFATIMMKVRSRVSRDELAFIQGEEFWKSCPIDRVHPTLLQKCKSRWELAWYFHQMAIYRETVWTLASPILDQLESLTAPLSDIHRYTQVIDHLGRLETLVFILDEVLVYESYGGIFDAASKMRQEEAMLAMIHFVEEHTRLFKGVLKTVNCLERRVFPHVYQSWPSDVRKQIYRLLPPINQPDVINKHNWMRVMSHPTTTDFRHVHDINTKGDHWKDAVRDYPQFLQRCRSLKRLDVSPVGKGGFEWAIQEKRLANLGSSNGLVPLERVTLRDYNSSTDEVNDIAFAFSDTLQFLLVCVTLEVEGPSPTIGIGQGWINMPALTHLNVEARNYQLLVDQMLFAHCPNLFQVSLTDSTTIYRCQDIVPTLPGHLERITNLKLEGWPALAFHPETLRYASELRVLLICASPPYLHTCFIPPVEELNRSYGIHEDISQDAIGAGTQESPTETTFPDMMRRPMWSWDWMLPQLATMTLTGEFAYRFQFHLLRGCPSLTHLTLKMATDQDNHVRILTRSDFFMQRTTIATFDDIDPTTVSASSRRRRKAIRVIAPALISLTISGYWIMDNTVLPLLLHESFSKLREVSIRGSRGFSLEALVDCLRTKAKHISRLETSLPEPSMNERMQLGICPKQGRNTELEVWHFKIFFAGNGKEFMLLRDRG</sequence>
<evidence type="ECO:0000313" key="2">
    <source>
        <dbReference type="Proteomes" id="UP001194580"/>
    </source>
</evidence>
<dbReference type="InterPro" id="IPR032675">
    <property type="entry name" value="LRR_dom_sf"/>
</dbReference>
<dbReference type="Gene3D" id="3.80.10.10">
    <property type="entry name" value="Ribonuclease Inhibitor"/>
    <property type="match status" value="1"/>
</dbReference>
<accession>A0AAD4D663</accession>
<keyword evidence="2" id="KW-1185">Reference proteome</keyword>
<reference evidence="1" key="1">
    <citation type="journal article" date="2020" name="Fungal Divers.">
        <title>Resolving the Mortierellaceae phylogeny through synthesis of multi-gene phylogenetics and phylogenomics.</title>
        <authorList>
            <person name="Vandepol N."/>
            <person name="Liber J."/>
            <person name="Desiro A."/>
            <person name="Na H."/>
            <person name="Kennedy M."/>
            <person name="Barry K."/>
            <person name="Grigoriev I.V."/>
            <person name="Miller A.N."/>
            <person name="O'Donnell K."/>
            <person name="Stajich J.E."/>
            <person name="Bonito G."/>
        </authorList>
    </citation>
    <scope>NUCLEOTIDE SEQUENCE</scope>
    <source>
        <strain evidence="1">NRRL 28262</strain>
    </source>
</reference>
<dbReference type="EMBL" id="JAAAIL010001746">
    <property type="protein sequence ID" value="KAG0265519.1"/>
    <property type="molecule type" value="Genomic_DNA"/>
</dbReference>
<proteinExistence type="predicted"/>
<protein>
    <recommendedName>
        <fullName evidence="3">F-box domain-containing protein</fullName>
    </recommendedName>
</protein>